<evidence type="ECO:0000259" key="5">
    <source>
        <dbReference type="Pfam" id="PF01494"/>
    </source>
</evidence>
<dbReference type="PANTHER" id="PTHR46496">
    <property type="match status" value="1"/>
</dbReference>
<dbReference type="SUPFAM" id="SSF51905">
    <property type="entry name" value="FAD/NAD(P)-binding domain"/>
    <property type="match status" value="1"/>
</dbReference>
<feature type="domain" description="FAD-binding" evidence="5">
    <location>
        <begin position="8"/>
        <end position="348"/>
    </location>
</feature>
<sequence length="382" mass="39377">MTGGRAAVVAGGGIGGLATGIILRRNGFHVTVVEQAGRLGQAGSGIMLYPNGVKALDVISPRLGRAVRAAGHVAGPAEVRPLLTPDGAVFAADPVGRLASGFGAPQISLLRSALLGALLREAWALGLGVRSGVAVDDHVDDGDQVKVVLADGQVLVADLLVGADGIHSGVRERTLADGPPRYRGFTTVRCRTRAPAEFPSGFVVKGPGLDIFAAPVGGGDLYWTAKIMAAAGVWPAMTPADAFAELVTLVADWDTTLAGVIRGTDIREGIVVTDIRDRDPVADWSRGLVTLLGDAAHPMTPALGQGAGMAFEDAVVLTAALLAQPDTSAALAAYPEERAARIADVVQLSRWKGPDGDPAAFNTHEERLAELYGWQAPAFGSE</sequence>
<keyword evidence="4" id="KW-0560">Oxidoreductase</keyword>
<proteinExistence type="predicted"/>
<keyword evidence="2" id="KW-0285">Flavoprotein</keyword>
<organism evidence="6 7">
    <name type="scientific">Actinocrispum wychmicini</name>
    <dbReference type="NCBI Taxonomy" id="1213861"/>
    <lineage>
        <taxon>Bacteria</taxon>
        <taxon>Bacillati</taxon>
        <taxon>Actinomycetota</taxon>
        <taxon>Actinomycetes</taxon>
        <taxon>Pseudonocardiales</taxon>
        <taxon>Pseudonocardiaceae</taxon>
        <taxon>Actinocrispum</taxon>
    </lineage>
</organism>
<evidence type="ECO:0000256" key="2">
    <source>
        <dbReference type="ARBA" id="ARBA00022630"/>
    </source>
</evidence>
<dbReference type="GO" id="GO:0071949">
    <property type="term" value="F:FAD binding"/>
    <property type="evidence" value="ECO:0007669"/>
    <property type="project" value="InterPro"/>
</dbReference>
<evidence type="ECO:0000256" key="1">
    <source>
        <dbReference type="ARBA" id="ARBA00001974"/>
    </source>
</evidence>
<dbReference type="Pfam" id="PF01494">
    <property type="entry name" value="FAD_binding_3"/>
    <property type="match status" value="1"/>
</dbReference>
<dbReference type="InterPro" id="IPR002938">
    <property type="entry name" value="FAD-bd"/>
</dbReference>
<dbReference type="EMBL" id="SLWS01000007">
    <property type="protein sequence ID" value="TCO56078.1"/>
    <property type="molecule type" value="Genomic_DNA"/>
</dbReference>
<comment type="cofactor">
    <cofactor evidence="1">
        <name>FAD</name>
        <dbReference type="ChEBI" id="CHEBI:57692"/>
    </cofactor>
</comment>
<dbReference type="Gene3D" id="3.50.50.60">
    <property type="entry name" value="FAD/NAD(P)-binding domain"/>
    <property type="match status" value="1"/>
</dbReference>
<evidence type="ECO:0000256" key="4">
    <source>
        <dbReference type="ARBA" id="ARBA00023002"/>
    </source>
</evidence>
<name>A0A4R2JGP7_9PSEU</name>
<dbReference type="AlphaFoldDB" id="A0A4R2JGP7"/>
<dbReference type="GO" id="GO:0016491">
    <property type="term" value="F:oxidoreductase activity"/>
    <property type="evidence" value="ECO:0007669"/>
    <property type="project" value="UniProtKB-KW"/>
</dbReference>
<evidence type="ECO:0000313" key="7">
    <source>
        <dbReference type="Proteomes" id="UP000295680"/>
    </source>
</evidence>
<evidence type="ECO:0000256" key="3">
    <source>
        <dbReference type="ARBA" id="ARBA00022827"/>
    </source>
</evidence>
<dbReference type="InterPro" id="IPR036188">
    <property type="entry name" value="FAD/NAD-bd_sf"/>
</dbReference>
<evidence type="ECO:0000313" key="6">
    <source>
        <dbReference type="EMBL" id="TCO56078.1"/>
    </source>
</evidence>
<comment type="caution">
    <text evidence="6">The sequence shown here is derived from an EMBL/GenBank/DDBJ whole genome shotgun (WGS) entry which is preliminary data.</text>
</comment>
<dbReference type="PANTHER" id="PTHR46496:SF1">
    <property type="entry name" value="ZEAXANTHIN EPOXIDASE, CHLOROPLASTIC"/>
    <property type="match status" value="1"/>
</dbReference>
<dbReference type="PRINTS" id="PR00420">
    <property type="entry name" value="RNGMNOXGNASE"/>
</dbReference>
<keyword evidence="3" id="KW-0274">FAD</keyword>
<dbReference type="Proteomes" id="UP000295680">
    <property type="component" value="Unassembled WGS sequence"/>
</dbReference>
<keyword evidence="7" id="KW-1185">Reference proteome</keyword>
<accession>A0A4R2JGP7</accession>
<dbReference type="RefSeq" id="WP_165960745.1">
    <property type="nucleotide sequence ID" value="NZ_SLWS01000007.1"/>
</dbReference>
<protein>
    <submittedName>
        <fullName evidence="6">2-polyprenyl-6-methoxyphenol hydroxylase-like FAD-dependent oxidoreductase</fullName>
    </submittedName>
</protein>
<reference evidence="6 7" key="1">
    <citation type="submission" date="2019-03" db="EMBL/GenBank/DDBJ databases">
        <title>Genomic Encyclopedia of Type Strains, Phase IV (KMG-IV): sequencing the most valuable type-strain genomes for metagenomic binning, comparative biology and taxonomic classification.</title>
        <authorList>
            <person name="Goeker M."/>
        </authorList>
    </citation>
    <scope>NUCLEOTIDE SEQUENCE [LARGE SCALE GENOMIC DNA]</scope>
    <source>
        <strain evidence="6 7">DSM 45934</strain>
    </source>
</reference>
<gene>
    <name evidence="6" type="ORF">EV192_107503</name>
</gene>